<feature type="region of interest" description="Disordered" evidence="4">
    <location>
        <begin position="346"/>
        <end position="369"/>
    </location>
</feature>
<evidence type="ECO:0000259" key="7">
    <source>
        <dbReference type="PROSITE" id="PS51884"/>
    </source>
</evidence>
<evidence type="ECO:0000256" key="1">
    <source>
        <dbReference type="ARBA" id="ARBA00022512"/>
    </source>
</evidence>
<keyword evidence="2" id="KW-0130">Cell adhesion</keyword>
<keyword evidence="1" id="KW-0134">Cell wall</keyword>
<evidence type="ECO:0000256" key="6">
    <source>
        <dbReference type="SAM" id="SignalP"/>
    </source>
</evidence>
<evidence type="ECO:0000313" key="9">
    <source>
        <dbReference type="Proteomes" id="UP000591272"/>
    </source>
</evidence>
<name>A0A7Y9GLJ7_9ACTN</name>
<sequence length="669" mass="63056">MRTWAKGTSRAVLTAGFVALGVSAIPVNAFADVTTGNGGVLSGNQVNAPISAPVDVSGNGVSLVGGSKAKSRGGAKVDQGGSGSGGGQRTSGKRGVVSGNQVNAPISLPVNACGNAVAVVGGAKAGCEGGAKVKGSGKGGQTTDGTDGVLAGNQVKAPISAPVNACGNAVAVVGGALAGCEGGSKVKSGGNTGSRQKTSGVRGVGSGNQADVPISVPVDVCGNAVGNAVAACEGGASVRNGGHRTGRQTTSGARGILSGNQGNAPISIPVTACGNAAALVGEAGALCEGGAHVRSGSGGDQQTSGVRGILSGNQGNAPISIPAEVCGNTAAVVGDAAAKCNGQSLVKGSHGSGAKTSGAQGTGSGNQANAPVQVPAEVCGNAAAVVGRAAGVCDEPGNGGYEPYSRTAGTGPRPGSKIDPPAVGGLDGVPVLNGGAGLAGGLPAQGGTARRTQRTALGGDSAPAAVSLLDTQALPGGAGLPRVNGRSAATGAPVANGLPELGNPQALGTAASKLGLVGLAKGTVLQGEQAPSAVSRSTGLPSTGLPKVGVLPDVNGVSQVLPGTKVLPQAQGLAGKSAPVRAGAQRVRPAEGAPGALALPATPVDLHGVATGEIADVPGGIGRIAPVASTKTITPGTRAGATLLAAVSGLLAAAAGTLVLTRRIRVGRR</sequence>
<keyword evidence="3" id="KW-0034">Amyloid</keyword>
<feature type="domain" description="Chaplin" evidence="7">
    <location>
        <begin position="93"/>
        <end position="133"/>
    </location>
</feature>
<dbReference type="InterPro" id="IPR005528">
    <property type="entry name" value="ChpA-H"/>
</dbReference>
<feature type="domain" description="Chaplin" evidence="7">
    <location>
        <begin position="306"/>
        <end position="346"/>
    </location>
</feature>
<evidence type="ECO:0000313" key="8">
    <source>
        <dbReference type="EMBL" id="NYE17585.1"/>
    </source>
</evidence>
<dbReference type="Pfam" id="PF03777">
    <property type="entry name" value="ChpA-C"/>
    <property type="match status" value="7"/>
</dbReference>
<feature type="region of interest" description="Disordered" evidence="4">
    <location>
        <begin position="63"/>
        <end position="98"/>
    </location>
</feature>
<dbReference type="PROSITE" id="PS51884">
    <property type="entry name" value="CHAPLIN"/>
    <property type="match status" value="7"/>
</dbReference>
<feature type="transmembrane region" description="Helical" evidence="5">
    <location>
        <begin position="639"/>
        <end position="660"/>
    </location>
</feature>
<feature type="domain" description="Chaplin" evidence="7">
    <location>
        <begin position="201"/>
        <end position="241"/>
    </location>
</feature>
<feature type="signal peptide" evidence="6">
    <location>
        <begin position="1"/>
        <end position="31"/>
    </location>
</feature>
<feature type="domain" description="Chaplin" evidence="7">
    <location>
        <begin position="37"/>
        <end position="77"/>
    </location>
</feature>
<feature type="region of interest" description="Disordered" evidence="4">
    <location>
        <begin position="184"/>
        <end position="208"/>
    </location>
</feature>
<evidence type="ECO:0000256" key="4">
    <source>
        <dbReference type="SAM" id="MobiDB-lite"/>
    </source>
</evidence>
<keyword evidence="9" id="KW-1185">Reference proteome</keyword>
<feature type="compositionally biased region" description="Polar residues" evidence="4">
    <location>
        <begin position="354"/>
        <end position="369"/>
    </location>
</feature>
<feature type="domain" description="Chaplin" evidence="7">
    <location>
        <begin position="146"/>
        <end position="186"/>
    </location>
</feature>
<feature type="domain" description="Chaplin" evidence="7">
    <location>
        <begin position="359"/>
        <end position="399"/>
    </location>
</feature>
<reference evidence="8 9" key="1">
    <citation type="submission" date="2020-07" db="EMBL/GenBank/DDBJ databases">
        <title>Sequencing the genomes of 1000 actinobacteria strains.</title>
        <authorList>
            <person name="Klenk H.-P."/>
        </authorList>
    </citation>
    <scope>NUCLEOTIDE SEQUENCE [LARGE SCALE GENOMIC DNA]</scope>
    <source>
        <strain evidence="8 9">DSM 43461</strain>
    </source>
</reference>
<dbReference type="Proteomes" id="UP000591272">
    <property type="component" value="Unassembled WGS sequence"/>
</dbReference>
<feature type="domain" description="Chaplin" evidence="7">
    <location>
        <begin position="253"/>
        <end position="293"/>
    </location>
</feature>
<keyword evidence="6" id="KW-0732">Signal</keyword>
<feature type="compositionally biased region" description="Gly residues" evidence="4">
    <location>
        <begin position="80"/>
        <end position="89"/>
    </location>
</feature>
<dbReference type="AlphaFoldDB" id="A0A7Y9GLJ7"/>
<feature type="compositionally biased region" description="Low complexity" evidence="4">
    <location>
        <begin position="63"/>
        <end position="79"/>
    </location>
</feature>
<proteinExistence type="predicted"/>
<dbReference type="GO" id="GO:0007155">
    <property type="term" value="P:cell adhesion"/>
    <property type="evidence" value="ECO:0007669"/>
    <property type="project" value="UniProtKB-KW"/>
</dbReference>
<accession>A0A7Y9GLJ7</accession>
<evidence type="ECO:0000256" key="2">
    <source>
        <dbReference type="ARBA" id="ARBA00022889"/>
    </source>
</evidence>
<protein>
    <recommendedName>
        <fullName evidence="7">Chaplin domain-containing protein</fullName>
    </recommendedName>
</protein>
<evidence type="ECO:0000256" key="3">
    <source>
        <dbReference type="ARBA" id="ARBA00023087"/>
    </source>
</evidence>
<dbReference type="EMBL" id="JACCBT010000001">
    <property type="protein sequence ID" value="NYE17585.1"/>
    <property type="molecule type" value="Genomic_DNA"/>
</dbReference>
<feature type="chain" id="PRO_5031500284" description="Chaplin domain-containing protein" evidence="6">
    <location>
        <begin position="32"/>
        <end position="669"/>
    </location>
</feature>
<keyword evidence="5" id="KW-1133">Transmembrane helix</keyword>
<gene>
    <name evidence="8" type="ORF">BJ999_007881</name>
</gene>
<evidence type="ECO:0000256" key="5">
    <source>
        <dbReference type="SAM" id="Phobius"/>
    </source>
</evidence>
<comment type="caution">
    <text evidence="8">The sequence shown here is derived from an EMBL/GenBank/DDBJ whole genome shotgun (WGS) entry which is preliminary data.</text>
</comment>
<dbReference type="RefSeq" id="WP_179837902.1">
    <property type="nucleotide sequence ID" value="NZ_BMRD01000023.1"/>
</dbReference>
<keyword evidence="5" id="KW-0472">Membrane</keyword>
<keyword evidence="5" id="KW-0812">Transmembrane</keyword>
<organism evidence="8 9">
    <name type="scientific">Actinomadura citrea</name>
    <dbReference type="NCBI Taxonomy" id="46158"/>
    <lineage>
        <taxon>Bacteria</taxon>
        <taxon>Bacillati</taxon>
        <taxon>Actinomycetota</taxon>
        <taxon>Actinomycetes</taxon>
        <taxon>Streptosporangiales</taxon>
        <taxon>Thermomonosporaceae</taxon>
        <taxon>Actinomadura</taxon>
    </lineage>
</organism>
<keyword evidence="1" id="KW-0964">Secreted</keyword>